<name>A0ABQ3VFG0_9CHLR</name>
<evidence type="ECO:0000313" key="1">
    <source>
        <dbReference type="EMBL" id="GHO84652.1"/>
    </source>
</evidence>
<gene>
    <name evidence="1" type="ORF">KSZ_26580</name>
</gene>
<proteinExistence type="predicted"/>
<dbReference type="Proteomes" id="UP000635565">
    <property type="component" value="Unassembled WGS sequence"/>
</dbReference>
<evidence type="ECO:0000313" key="2">
    <source>
        <dbReference type="Proteomes" id="UP000635565"/>
    </source>
</evidence>
<dbReference type="EMBL" id="BNJJ01000006">
    <property type="protein sequence ID" value="GHO84652.1"/>
    <property type="molecule type" value="Genomic_DNA"/>
</dbReference>
<accession>A0ABQ3VFG0</accession>
<reference evidence="1 2" key="1">
    <citation type="journal article" date="2021" name="Int. J. Syst. Evol. Microbiol.">
        <title>Reticulibacter mediterranei gen. nov., sp. nov., within the new family Reticulibacteraceae fam. nov., and Ktedonospora formicarum gen. nov., sp. nov., Ktedonobacter robiniae sp. nov., Dictyobacter formicarum sp. nov. and Dictyobacter arantiisoli sp. nov., belonging to the class Ktedonobacteria.</title>
        <authorList>
            <person name="Yabe S."/>
            <person name="Zheng Y."/>
            <person name="Wang C.M."/>
            <person name="Sakai Y."/>
            <person name="Abe K."/>
            <person name="Yokota A."/>
            <person name="Donadio S."/>
            <person name="Cavaletti L."/>
            <person name="Monciardini P."/>
        </authorList>
    </citation>
    <scope>NUCLEOTIDE SEQUENCE [LARGE SCALE GENOMIC DNA]</scope>
    <source>
        <strain evidence="1 2">SOSP1-9</strain>
    </source>
</reference>
<comment type="caution">
    <text evidence="1">The sequence shown here is derived from an EMBL/GenBank/DDBJ whole genome shotgun (WGS) entry which is preliminary data.</text>
</comment>
<keyword evidence="2" id="KW-1185">Reference proteome</keyword>
<sequence>MFMLAYHAKEVHMRNNLSGKHSILPTLFVVLLFFPGLVSCAFLSSQSVSPATSNAVIDWVNFIKFGGITYVAVSLKPGRSLTTHDLGPVFTTVQFKLEGNVQDPGYHSKNGDAAFLNSGTKIYAVKGYNPTFRLAAQESTGITLYEADTNPYARKGKDLLDIGGKVQYIGIVSNQDGVTELGAIKDPKQVATLINLVLQASVNQNSQGGNQRYFIAFHLADGTVVTRSFWLDAGELARGILLPDAFGLAVKAAVSVNQ</sequence>
<evidence type="ECO:0008006" key="3">
    <source>
        <dbReference type="Google" id="ProtNLM"/>
    </source>
</evidence>
<organism evidence="1 2">
    <name type="scientific">Dictyobacter formicarum</name>
    <dbReference type="NCBI Taxonomy" id="2778368"/>
    <lineage>
        <taxon>Bacteria</taxon>
        <taxon>Bacillati</taxon>
        <taxon>Chloroflexota</taxon>
        <taxon>Ktedonobacteria</taxon>
        <taxon>Ktedonobacterales</taxon>
        <taxon>Dictyobacteraceae</taxon>
        <taxon>Dictyobacter</taxon>
    </lineage>
</organism>
<protein>
    <recommendedName>
        <fullName evidence="3">Lipoprotein</fullName>
    </recommendedName>
</protein>